<gene>
    <name evidence="1" type="ORF">Anas_01331</name>
</gene>
<keyword evidence="2" id="KW-1185">Reference proteome</keyword>
<evidence type="ECO:0008006" key="3">
    <source>
        <dbReference type="Google" id="ProtNLM"/>
    </source>
</evidence>
<reference evidence="1 2" key="1">
    <citation type="journal article" date="2019" name="PLoS Biol.">
        <title>Sex chromosomes control vertical transmission of feminizing Wolbachia symbionts in an isopod.</title>
        <authorList>
            <person name="Becking T."/>
            <person name="Chebbi M.A."/>
            <person name="Giraud I."/>
            <person name="Moumen B."/>
            <person name="Laverre T."/>
            <person name="Caubet Y."/>
            <person name="Peccoud J."/>
            <person name="Gilbert C."/>
            <person name="Cordaux R."/>
        </authorList>
    </citation>
    <scope>NUCLEOTIDE SEQUENCE [LARGE SCALE GENOMIC DNA]</scope>
    <source>
        <strain evidence="1">ANa2</strain>
        <tissue evidence="1">Whole body excluding digestive tract and cuticle</tissue>
    </source>
</reference>
<dbReference type="SUPFAM" id="SSF88713">
    <property type="entry name" value="Glycoside hydrolase/deacetylase"/>
    <property type="match status" value="1"/>
</dbReference>
<evidence type="ECO:0000313" key="1">
    <source>
        <dbReference type="EMBL" id="KAB7497293.1"/>
    </source>
</evidence>
<sequence>MFCPPGSLYDGAKHLCINRHEKVTCGPQPTTQAPITTTDPNAAPPCDPVLCQLPECFCSNDGTKIPGDLPRAQTPQLVMITFDGAVNHLNFDTYNTIFLENRTSPNGCPIRATFFMTHDYNDYSKVQEMYSQGHEMAVASVSRRQGLEDESAANWTGEMVTMREILKNYASVNTDEVIGMRAPHLKPGRNAQFEMIYDYNFVWDSSMVVPPQKIPVWPYTLDYKIPHECKSGTCPTGSFPGIWEIPMNSHYMDERFEGGYCPYLDQCGLNFFSENDVFEWLKSDFHRHYDKNRAPYMIAVSVNWFNTPANHKGLLRFIDYTLSLYMKTCSRCPSSYPWVFDARGIGGTNI</sequence>
<dbReference type="Proteomes" id="UP000326759">
    <property type="component" value="Unassembled WGS sequence"/>
</dbReference>
<dbReference type="EMBL" id="SEYY01020469">
    <property type="protein sequence ID" value="KAB7497293.1"/>
    <property type="molecule type" value="Genomic_DNA"/>
</dbReference>
<dbReference type="PANTHER" id="PTHR45985">
    <property type="match status" value="1"/>
</dbReference>
<evidence type="ECO:0000313" key="2">
    <source>
        <dbReference type="Proteomes" id="UP000326759"/>
    </source>
</evidence>
<dbReference type="AlphaFoldDB" id="A0A5N5SSW2"/>
<dbReference type="PANTHER" id="PTHR45985:SF3">
    <property type="entry name" value="CHITIN DEACETYLASE-LIKE 4"/>
    <property type="match status" value="1"/>
</dbReference>
<proteinExistence type="predicted"/>
<dbReference type="OrthoDB" id="504708at2759"/>
<dbReference type="InterPro" id="IPR052740">
    <property type="entry name" value="CE4"/>
</dbReference>
<protein>
    <recommendedName>
        <fullName evidence="3">Chitin-binding type-2 domain-containing protein</fullName>
    </recommendedName>
</protein>
<dbReference type="GO" id="GO:0005975">
    <property type="term" value="P:carbohydrate metabolic process"/>
    <property type="evidence" value="ECO:0007669"/>
    <property type="project" value="InterPro"/>
</dbReference>
<comment type="caution">
    <text evidence="1">The sequence shown here is derived from an EMBL/GenBank/DDBJ whole genome shotgun (WGS) entry which is preliminary data.</text>
</comment>
<accession>A0A5N5SSW2</accession>
<organism evidence="1 2">
    <name type="scientific">Armadillidium nasatum</name>
    <dbReference type="NCBI Taxonomy" id="96803"/>
    <lineage>
        <taxon>Eukaryota</taxon>
        <taxon>Metazoa</taxon>
        <taxon>Ecdysozoa</taxon>
        <taxon>Arthropoda</taxon>
        <taxon>Crustacea</taxon>
        <taxon>Multicrustacea</taxon>
        <taxon>Malacostraca</taxon>
        <taxon>Eumalacostraca</taxon>
        <taxon>Peracarida</taxon>
        <taxon>Isopoda</taxon>
        <taxon>Oniscidea</taxon>
        <taxon>Crinocheta</taxon>
        <taxon>Armadillidiidae</taxon>
        <taxon>Armadillidium</taxon>
    </lineage>
</organism>
<dbReference type="Gene3D" id="3.20.20.370">
    <property type="entry name" value="Glycoside hydrolase/deacetylase"/>
    <property type="match status" value="1"/>
</dbReference>
<dbReference type="InterPro" id="IPR011330">
    <property type="entry name" value="Glyco_hydro/deAcase_b/a-brl"/>
</dbReference>
<name>A0A5N5SSW2_9CRUS</name>